<protein>
    <submittedName>
        <fullName evidence="1">Uncharacterized protein</fullName>
    </submittedName>
</protein>
<accession>A0A2D4IBW0</accession>
<name>A0A2D4IBW0_MICLE</name>
<organism evidence="1">
    <name type="scientific">Micrurus lemniscatus lemniscatus</name>
    <dbReference type="NCBI Taxonomy" id="129467"/>
    <lineage>
        <taxon>Eukaryota</taxon>
        <taxon>Metazoa</taxon>
        <taxon>Chordata</taxon>
        <taxon>Craniata</taxon>
        <taxon>Vertebrata</taxon>
        <taxon>Euteleostomi</taxon>
        <taxon>Lepidosauria</taxon>
        <taxon>Squamata</taxon>
        <taxon>Bifurcata</taxon>
        <taxon>Unidentata</taxon>
        <taxon>Episquamata</taxon>
        <taxon>Toxicofera</taxon>
        <taxon>Serpentes</taxon>
        <taxon>Colubroidea</taxon>
        <taxon>Elapidae</taxon>
        <taxon>Elapinae</taxon>
        <taxon>Micrurus</taxon>
    </lineage>
</organism>
<sequence length="142" mass="16164">MLLTFCSRFFRGGMTFSPPFSLLINPVKTDYTSSSDNGKRDLDSIKQVHFCSLFLSCLGMQFVTKSSELLRLESNCSCPPHSAKLPFFTHQQLNGQLLHCADYSELHVRSSDACFVVRFSLQALRLVRGWRKFQNKGAMFLP</sequence>
<reference evidence="1" key="2">
    <citation type="submission" date="2017-11" db="EMBL/GenBank/DDBJ databases">
        <title>Coralsnake Venomics: Analyses of Venom Gland Transcriptomes and Proteomes of Six Brazilian Taxa.</title>
        <authorList>
            <person name="Aird S.D."/>
            <person name="Jorge da Silva N."/>
            <person name="Qiu L."/>
            <person name="Villar-Briones A."/>
            <person name="Aparecida-Saddi V."/>
            <person name="Campos-Telles M.P."/>
            <person name="Grau M."/>
            <person name="Mikheyev A.S."/>
        </authorList>
    </citation>
    <scope>NUCLEOTIDE SEQUENCE</scope>
    <source>
        <tissue evidence="1">Venom_gland</tissue>
    </source>
</reference>
<dbReference type="EMBL" id="IACK01083833">
    <property type="protein sequence ID" value="LAA81706.1"/>
    <property type="molecule type" value="Transcribed_RNA"/>
</dbReference>
<reference evidence="1" key="1">
    <citation type="submission" date="2017-07" db="EMBL/GenBank/DDBJ databases">
        <authorList>
            <person name="Mikheyev A."/>
            <person name="Grau M."/>
        </authorList>
    </citation>
    <scope>NUCLEOTIDE SEQUENCE</scope>
    <source>
        <tissue evidence="1">Venom_gland</tissue>
    </source>
</reference>
<evidence type="ECO:0000313" key="1">
    <source>
        <dbReference type="EMBL" id="LAA81706.1"/>
    </source>
</evidence>
<dbReference type="AlphaFoldDB" id="A0A2D4IBW0"/>
<proteinExistence type="predicted"/>